<protein>
    <submittedName>
        <fullName evidence="2">DUF4329 domain-containing protein</fullName>
    </submittedName>
</protein>
<sequence>MPGGRPTLILFVICGLAWGAIVLHRVSDTLGSVVTEASVPQAEVQEFARARLAEMQQQSFDHDIELCGLVAENSAGELVARTTRVGDEASCDAAYFDVHSLLPRATMHTHAAFNPDYDSEVPSTIDVQGDMTSGIDGYVSTPGGRFWHVDGRAGIARQVCGEGCLPQDSDYDPCDALPPQREYTLQGLRERERSVWTGC</sequence>
<feature type="domain" description="DUF4329" evidence="1">
    <location>
        <begin position="46"/>
        <end position="161"/>
    </location>
</feature>
<keyword evidence="3" id="KW-1185">Reference proteome</keyword>
<proteinExistence type="predicted"/>
<dbReference type="Proteomes" id="UP001497045">
    <property type="component" value="Unassembled WGS sequence"/>
</dbReference>
<evidence type="ECO:0000259" key="1">
    <source>
        <dbReference type="Pfam" id="PF14220"/>
    </source>
</evidence>
<dbReference type="InterPro" id="IPR025479">
    <property type="entry name" value="DUF4329"/>
</dbReference>
<accession>A0ABU9ID87</accession>
<organism evidence="2 3">
    <name type="scientific">Aurantiacibacter gilvus</name>
    <dbReference type="NCBI Taxonomy" id="3139141"/>
    <lineage>
        <taxon>Bacteria</taxon>
        <taxon>Pseudomonadati</taxon>
        <taxon>Pseudomonadota</taxon>
        <taxon>Alphaproteobacteria</taxon>
        <taxon>Sphingomonadales</taxon>
        <taxon>Erythrobacteraceae</taxon>
        <taxon>Aurantiacibacter</taxon>
    </lineage>
</organism>
<evidence type="ECO:0000313" key="2">
    <source>
        <dbReference type="EMBL" id="MEL1250396.1"/>
    </source>
</evidence>
<dbReference type="EMBL" id="JBBYHV010000001">
    <property type="protein sequence ID" value="MEL1250396.1"/>
    <property type="molecule type" value="Genomic_DNA"/>
</dbReference>
<name>A0ABU9ID87_9SPHN</name>
<dbReference type="RefSeq" id="WP_341672916.1">
    <property type="nucleotide sequence ID" value="NZ_JBBYHV010000001.1"/>
</dbReference>
<evidence type="ECO:0000313" key="3">
    <source>
        <dbReference type="Proteomes" id="UP001497045"/>
    </source>
</evidence>
<comment type="caution">
    <text evidence="2">The sequence shown here is derived from an EMBL/GenBank/DDBJ whole genome shotgun (WGS) entry which is preliminary data.</text>
</comment>
<dbReference type="Pfam" id="PF14220">
    <property type="entry name" value="DUF4329"/>
    <property type="match status" value="1"/>
</dbReference>
<reference evidence="2 3" key="1">
    <citation type="submission" date="2024-04" db="EMBL/GenBank/DDBJ databases">
        <title>Aurantiacibacter sp. DGU6 16S ribosomal RNA gene Genome sequencing and assembly.</title>
        <authorList>
            <person name="Park S."/>
        </authorList>
    </citation>
    <scope>NUCLEOTIDE SEQUENCE [LARGE SCALE GENOMIC DNA]</scope>
    <source>
        <strain evidence="2 3">DGU6</strain>
    </source>
</reference>
<gene>
    <name evidence="2" type="ORF">AAEO60_06900</name>
</gene>